<feature type="transmembrane region" description="Helical" evidence="1">
    <location>
        <begin position="14"/>
        <end position="33"/>
    </location>
</feature>
<sequence length="201" mass="23788">MVCGNHCRYMINGFPYALNVWAFEVFLAFRGFSKYKAQKLPRMLCWGPSKQHVYRRFNKYNVNAIVTTEQGRIIQLHFNLLMIQALVLPVWLCHLDYLITLLMWKAYRKKYCRDVGNVEEPIMLSYFANDHFPQFNIVKDMLLSKEYYAKIVDMIINGENIMDWDTADMLDYIKTWAINLHSHAKNKLDEGYKTPLESALP</sequence>
<evidence type="ECO:0000313" key="2">
    <source>
        <dbReference type="EMBL" id="KAK4338007.1"/>
    </source>
</evidence>
<dbReference type="Proteomes" id="UP001291623">
    <property type="component" value="Unassembled WGS sequence"/>
</dbReference>
<comment type="caution">
    <text evidence="2">The sequence shown here is derived from an EMBL/GenBank/DDBJ whole genome shotgun (WGS) entry which is preliminary data.</text>
</comment>
<keyword evidence="1" id="KW-0472">Membrane</keyword>
<keyword evidence="3" id="KW-1185">Reference proteome</keyword>
<keyword evidence="1" id="KW-1133">Transmembrane helix</keyword>
<evidence type="ECO:0000256" key="1">
    <source>
        <dbReference type="SAM" id="Phobius"/>
    </source>
</evidence>
<reference evidence="2" key="1">
    <citation type="submission" date="2023-12" db="EMBL/GenBank/DDBJ databases">
        <title>Genome assembly of Anisodus tanguticus.</title>
        <authorList>
            <person name="Wang Y.-J."/>
        </authorList>
    </citation>
    <scope>NUCLEOTIDE SEQUENCE</scope>
    <source>
        <strain evidence="2">KB-2021</strain>
        <tissue evidence="2">Leaf</tissue>
    </source>
</reference>
<feature type="transmembrane region" description="Helical" evidence="1">
    <location>
        <begin position="80"/>
        <end position="104"/>
    </location>
</feature>
<keyword evidence="1" id="KW-0812">Transmembrane</keyword>
<dbReference type="EMBL" id="JAVYJV010000024">
    <property type="protein sequence ID" value="KAK4338007.1"/>
    <property type="molecule type" value="Genomic_DNA"/>
</dbReference>
<accession>A0AAE1QTI7</accession>
<evidence type="ECO:0000313" key="3">
    <source>
        <dbReference type="Proteomes" id="UP001291623"/>
    </source>
</evidence>
<protein>
    <submittedName>
        <fullName evidence="2">Uncharacterized protein</fullName>
    </submittedName>
</protein>
<dbReference type="AlphaFoldDB" id="A0AAE1QTI7"/>
<name>A0AAE1QTI7_9SOLA</name>
<gene>
    <name evidence="2" type="ORF">RND71_042494</name>
</gene>
<organism evidence="2 3">
    <name type="scientific">Anisodus tanguticus</name>
    <dbReference type="NCBI Taxonomy" id="243964"/>
    <lineage>
        <taxon>Eukaryota</taxon>
        <taxon>Viridiplantae</taxon>
        <taxon>Streptophyta</taxon>
        <taxon>Embryophyta</taxon>
        <taxon>Tracheophyta</taxon>
        <taxon>Spermatophyta</taxon>
        <taxon>Magnoliopsida</taxon>
        <taxon>eudicotyledons</taxon>
        <taxon>Gunneridae</taxon>
        <taxon>Pentapetalae</taxon>
        <taxon>asterids</taxon>
        <taxon>lamiids</taxon>
        <taxon>Solanales</taxon>
        <taxon>Solanaceae</taxon>
        <taxon>Solanoideae</taxon>
        <taxon>Hyoscyameae</taxon>
        <taxon>Anisodus</taxon>
    </lineage>
</organism>
<proteinExistence type="predicted"/>